<comment type="caution">
    <text evidence="2">The sequence shown here is derived from an EMBL/GenBank/DDBJ whole genome shotgun (WGS) entry which is preliminary data.</text>
</comment>
<dbReference type="Gene3D" id="3.40.50.1820">
    <property type="entry name" value="alpha/beta hydrolase"/>
    <property type="match status" value="1"/>
</dbReference>
<name>A0A2S7KT09_9FLAO</name>
<proteinExistence type="predicted"/>
<dbReference type="AlphaFoldDB" id="A0A2S7KT09"/>
<evidence type="ECO:0000259" key="1">
    <source>
        <dbReference type="Pfam" id="PF12697"/>
    </source>
</evidence>
<protein>
    <recommendedName>
        <fullName evidence="1">AB hydrolase-1 domain-containing protein</fullName>
    </recommendedName>
</protein>
<dbReference type="InterPro" id="IPR029058">
    <property type="entry name" value="AB_hydrolase_fold"/>
</dbReference>
<dbReference type="EMBL" id="MQUB01000001">
    <property type="protein sequence ID" value="PQB05760.1"/>
    <property type="molecule type" value="Genomic_DNA"/>
</dbReference>
<dbReference type="SUPFAM" id="SSF53474">
    <property type="entry name" value="alpha/beta-Hydrolases"/>
    <property type="match status" value="1"/>
</dbReference>
<dbReference type="Pfam" id="PF12697">
    <property type="entry name" value="Abhydrolase_6"/>
    <property type="match status" value="1"/>
</dbReference>
<accession>A0A2S7KT09</accession>
<reference evidence="2 3" key="1">
    <citation type="submission" date="2016-11" db="EMBL/GenBank/DDBJ databases">
        <title>Trade-off between light-utilization and light-protection in marine flavobacteria.</title>
        <authorList>
            <person name="Kumagai Y."/>
        </authorList>
    </citation>
    <scope>NUCLEOTIDE SEQUENCE [LARGE SCALE GENOMIC DNA]</scope>
    <source>
        <strain evidence="2 3">NBRC 107741</strain>
    </source>
</reference>
<dbReference type="InterPro" id="IPR000073">
    <property type="entry name" value="AB_hydrolase_1"/>
</dbReference>
<keyword evidence="3" id="KW-1185">Reference proteome</keyword>
<evidence type="ECO:0000313" key="2">
    <source>
        <dbReference type="EMBL" id="PQB05760.1"/>
    </source>
</evidence>
<dbReference type="Proteomes" id="UP000239800">
    <property type="component" value="Unassembled WGS sequence"/>
</dbReference>
<dbReference type="RefSeq" id="WP_104813710.1">
    <property type="nucleotide sequence ID" value="NZ_MQUB01000001.1"/>
</dbReference>
<evidence type="ECO:0000313" key="3">
    <source>
        <dbReference type="Proteomes" id="UP000239800"/>
    </source>
</evidence>
<dbReference type="OrthoDB" id="659408at2"/>
<organism evidence="2 3">
    <name type="scientific">Aureitalea marina</name>
    <dbReference type="NCBI Taxonomy" id="930804"/>
    <lineage>
        <taxon>Bacteria</taxon>
        <taxon>Pseudomonadati</taxon>
        <taxon>Bacteroidota</taxon>
        <taxon>Flavobacteriia</taxon>
        <taxon>Flavobacteriales</taxon>
        <taxon>Flavobacteriaceae</taxon>
        <taxon>Aureitalea</taxon>
    </lineage>
</organism>
<feature type="domain" description="AB hydrolase-1" evidence="1">
    <location>
        <begin position="48"/>
        <end position="200"/>
    </location>
</feature>
<gene>
    <name evidence="2" type="ORF">BST85_13305</name>
</gene>
<sequence>MRIYCISGLGADERVFEKLKLDAEMIHLNWIEPNKNEDLKSYALRLSEKIDQSQPFCLMGVSFGGMIATEIGKHLNPVKVFLISTAEISDELPLHYRAFGKTNLSKLIPSKLYDMPKGMASFMFGTDEKELLGKILDDTDPSFTKWAIGALTSWDNKSRLVNSYKINGTKDRLIPLNSHPSHYTVQNAGHFMIYDKADEISKVVNQQLDLTHHNNA</sequence>